<sequence length="64" mass="6701">MSPRATENLTKDSSDDAVKAAISSCISTQMGEGMKQEQAIAMCHSEARSKTGKALKPRSTTIGG</sequence>
<protein>
    <submittedName>
        <fullName evidence="2">Uncharacterized protein</fullName>
    </submittedName>
</protein>
<evidence type="ECO:0000313" key="1">
    <source>
        <dbReference type="EMBL" id="QJA57686.1"/>
    </source>
</evidence>
<gene>
    <name evidence="2" type="ORF">MM415A00456_0023</name>
    <name evidence="1" type="ORF">MM415B01580_0007</name>
</gene>
<evidence type="ECO:0000313" key="2">
    <source>
        <dbReference type="EMBL" id="QJA81992.1"/>
    </source>
</evidence>
<dbReference type="EMBL" id="MT141287">
    <property type="protein sequence ID" value="QJA57686.1"/>
    <property type="molecule type" value="Genomic_DNA"/>
</dbReference>
<dbReference type="AlphaFoldDB" id="A0A6M3KJI2"/>
<organism evidence="2">
    <name type="scientific">viral metagenome</name>
    <dbReference type="NCBI Taxonomy" id="1070528"/>
    <lineage>
        <taxon>unclassified sequences</taxon>
        <taxon>metagenomes</taxon>
        <taxon>organismal metagenomes</taxon>
    </lineage>
</organism>
<reference evidence="2" key="1">
    <citation type="submission" date="2020-03" db="EMBL/GenBank/DDBJ databases">
        <title>The deep terrestrial virosphere.</title>
        <authorList>
            <person name="Holmfeldt K."/>
            <person name="Nilsson E."/>
            <person name="Simone D."/>
            <person name="Lopez-Fernandez M."/>
            <person name="Wu X."/>
            <person name="de Brujin I."/>
            <person name="Lundin D."/>
            <person name="Andersson A."/>
            <person name="Bertilsson S."/>
            <person name="Dopson M."/>
        </authorList>
    </citation>
    <scope>NUCLEOTIDE SEQUENCE</scope>
    <source>
        <strain evidence="2">MM415A00456</strain>
        <strain evidence="1">MM415B01580</strain>
    </source>
</reference>
<proteinExistence type="predicted"/>
<accession>A0A6M3KJI2</accession>
<name>A0A6M3KJI2_9ZZZZ</name>
<dbReference type="EMBL" id="MT142476">
    <property type="protein sequence ID" value="QJA81992.1"/>
    <property type="molecule type" value="Genomic_DNA"/>
</dbReference>